<accession>A0AAV7DP65</accession>
<feature type="region of interest" description="Disordered" evidence="1">
    <location>
        <begin position="81"/>
        <end position="113"/>
    </location>
</feature>
<sequence length="432" mass="46535">MGARQLTLASTRWATCHLLWLYGDKPYPPCWGVRSPFLEPARGGPPAMVPVWNTFCGAGVAEGYFGISPVRSGFLVGSRRCKGMGPSQNPTVQARGGKPRQANPPGAPGPSGGAMGLTCRLLASWRGGQVAALNQTRGPGSGFWPGDRGLHEGQTIPPGSSAVGTVVDGVEAFRRSLDLGGGINLGPVGPCVLRERPRVAVTKAIAPQLPLGDGLQLFPVRGKNPSGQRPFCLNSRFFDLSALSGTVRCPSPDLDLPVRRLWRLCFAIPRAGHRRRGLWRVASGATLDILASGASGPYEPSWQPSSLLSPRTSSGLVGGWHSPEMRRVQSGVSVYFPPGLVSRGWCSKRPDARVFMDPCESRRSRWTWLSQKSESDRLNFCFRPSIPTARIGAYHGIGGWRRGLIRRRGLKRLPHPREGSGSANYPILTAGR</sequence>
<feature type="region of interest" description="Disordered" evidence="1">
    <location>
        <begin position="412"/>
        <end position="432"/>
    </location>
</feature>
<evidence type="ECO:0000313" key="3">
    <source>
        <dbReference type="Proteomes" id="UP000825729"/>
    </source>
</evidence>
<keyword evidence="3" id="KW-1185">Reference proteome</keyword>
<evidence type="ECO:0000313" key="2">
    <source>
        <dbReference type="EMBL" id="KAG9438345.1"/>
    </source>
</evidence>
<reference evidence="2 3" key="1">
    <citation type="submission" date="2021-07" db="EMBL/GenBank/DDBJ databases">
        <title>The Aristolochia fimbriata genome: insights into angiosperm evolution, floral development and chemical biosynthesis.</title>
        <authorList>
            <person name="Jiao Y."/>
        </authorList>
    </citation>
    <scope>NUCLEOTIDE SEQUENCE [LARGE SCALE GENOMIC DNA]</scope>
    <source>
        <strain evidence="2">IBCAS-2021</strain>
        <tissue evidence="2">Leaf</tissue>
    </source>
</reference>
<comment type="caution">
    <text evidence="2">The sequence shown here is derived from an EMBL/GenBank/DDBJ whole genome shotgun (WGS) entry which is preliminary data.</text>
</comment>
<dbReference type="EMBL" id="JAINDJ010000160">
    <property type="protein sequence ID" value="KAG9438345.1"/>
    <property type="molecule type" value="Genomic_DNA"/>
</dbReference>
<proteinExistence type="predicted"/>
<evidence type="ECO:0000256" key="1">
    <source>
        <dbReference type="SAM" id="MobiDB-lite"/>
    </source>
</evidence>
<gene>
    <name evidence="2" type="ORF">H6P81_021717</name>
</gene>
<name>A0AAV7DP65_ARIFI</name>
<protein>
    <submittedName>
        <fullName evidence="2">Uncharacterized protein</fullName>
    </submittedName>
</protein>
<organism evidence="2 3">
    <name type="scientific">Aristolochia fimbriata</name>
    <name type="common">White veined hardy Dutchman's pipe vine</name>
    <dbReference type="NCBI Taxonomy" id="158543"/>
    <lineage>
        <taxon>Eukaryota</taxon>
        <taxon>Viridiplantae</taxon>
        <taxon>Streptophyta</taxon>
        <taxon>Embryophyta</taxon>
        <taxon>Tracheophyta</taxon>
        <taxon>Spermatophyta</taxon>
        <taxon>Magnoliopsida</taxon>
        <taxon>Magnoliidae</taxon>
        <taxon>Piperales</taxon>
        <taxon>Aristolochiaceae</taxon>
        <taxon>Aristolochia</taxon>
    </lineage>
</organism>
<dbReference type="Proteomes" id="UP000825729">
    <property type="component" value="Unassembled WGS sequence"/>
</dbReference>
<dbReference type="AlphaFoldDB" id="A0AAV7DP65"/>